<dbReference type="SUPFAM" id="SSF143011">
    <property type="entry name" value="RelE-like"/>
    <property type="match status" value="1"/>
</dbReference>
<dbReference type="GO" id="GO:0016787">
    <property type="term" value="F:hydrolase activity"/>
    <property type="evidence" value="ECO:0007669"/>
    <property type="project" value="UniProtKB-KW"/>
</dbReference>
<evidence type="ECO:0000256" key="1">
    <source>
        <dbReference type="ARBA" id="ARBA00008172"/>
    </source>
</evidence>
<reference evidence="7 8" key="1">
    <citation type="submission" date="2009-10" db="EMBL/GenBank/DDBJ databases">
        <authorList>
            <person name="Harkins D.M."/>
            <person name="Madupu R."/>
            <person name="Durkin A.S."/>
            <person name="Torralba M."/>
            <person name="Methe B."/>
            <person name="Sutton G.G."/>
            <person name="Strausberg R.L."/>
            <person name="Nelson K.E."/>
        </authorList>
    </citation>
    <scope>NUCLEOTIDE SEQUENCE [LARGE SCALE GENOMIC DNA]</scope>
    <source>
        <strain evidence="7 8">F0264</strain>
    </source>
</reference>
<dbReference type="NCBIfam" id="TIGR02116">
    <property type="entry name" value="toxin_Txe_YoeB"/>
    <property type="match status" value="1"/>
</dbReference>
<evidence type="ECO:0000256" key="6">
    <source>
        <dbReference type="ARBA" id="ARBA00030388"/>
    </source>
</evidence>
<evidence type="ECO:0000256" key="3">
    <source>
        <dbReference type="ARBA" id="ARBA00022722"/>
    </source>
</evidence>
<dbReference type="Gene3D" id="3.30.2310.20">
    <property type="entry name" value="RelE-like"/>
    <property type="match status" value="1"/>
</dbReference>
<keyword evidence="4" id="KW-0255">Endonuclease</keyword>
<evidence type="ECO:0000313" key="7">
    <source>
        <dbReference type="EMBL" id="EEY35026.1"/>
    </source>
</evidence>
<dbReference type="GO" id="GO:0045892">
    <property type="term" value="P:negative regulation of DNA-templated transcription"/>
    <property type="evidence" value="ECO:0007669"/>
    <property type="project" value="TreeGrafter"/>
</dbReference>
<gene>
    <name evidence="7" type="ORF">HMPREF0554_1794</name>
</gene>
<dbReference type="InterPro" id="IPR035093">
    <property type="entry name" value="RelE/ParE_toxin_dom_sf"/>
</dbReference>
<comment type="caution">
    <text evidence="7">The sequence shown here is derived from an EMBL/GenBank/DDBJ whole genome shotgun (WGS) entry which is preliminary data.</text>
</comment>
<sequence length="85" mass="10270">MNKLWVDEAWEEYLYWQVIDKKIVKKINELLKDISRNGVSEGIGEPESLKYRKAWSRRINKKHRLVYFIENSNIVILSCKGHYEE</sequence>
<dbReference type="Proteomes" id="UP000004226">
    <property type="component" value="Unassembled WGS sequence"/>
</dbReference>
<evidence type="ECO:0000256" key="5">
    <source>
        <dbReference type="ARBA" id="ARBA00022801"/>
    </source>
</evidence>
<evidence type="ECO:0000313" key="8">
    <source>
        <dbReference type="Proteomes" id="UP000004226"/>
    </source>
</evidence>
<keyword evidence="5" id="KW-0378">Hydrolase</keyword>
<dbReference type="eggNOG" id="COG4115">
    <property type="taxonomic scope" value="Bacteria"/>
</dbReference>
<keyword evidence="3" id="KW-0540">Nuclease</keyword>
<evidence type="ECO:0000256" key="4">
    <source>
        <dbReference type="ARBA" id="ARBA00022759"/>
    </source>
</evidence>
<dbReference type="PANTHER" id="PTHR38039">
    <property type="entry name" value="TOXIN YOEB"/>
    <property type="match status" value="1"/>
</dbReference>
<dbReference type="GO" id="GO:0006401">
    <property type="term" value="P:RNA catabolic process"/>
    <property type="evidence" value="ECO:0007669"/>
    <property type="project" value="InterPro"/>
</dbReference>
<dbReference type="EMBL" id="ADAD01000120">
    <property type="protein sequence ID" value="EEY35026.1"/>
    <property type="molecule type" value="Genomic_DNA"/>
</dbReference>
<name>D0GLL5_9FUSO</name>
<organism evidence="7 8">
    <name type="scientific">Pseudoleptotrichia goodfellowii F0264</name>
    <dbReference type="NCBI Taxonomy" id="596323"/>
    <lineage>
        <taxon>Bacteria</taxon>
        <taxon>Fusobacteriati</taxon>
        <taxon>Fusobacteriota</taxon>
        <taxon>Fusobacteriia</taxon>
        <taxon>Fusobacteriales</taxon>
        <taxon>Leptotrichiaceae</taxon>
        <taxon>Pseudoleptotrichia</taxon>
    </lineage>
</organism>
<accession>D0GLL5</accession>
<evidence type="ECO:0000256" key="2">
    <source>
        <dbReference type="ARBA" id="ARBA00022649"/>
    </source>
</evidence>
<dbReference type="RefSeq" id="WP_006807411.1">
    <property type="nucleotide sequence ID" value="NZ_ADAD01000120.1"/>
</dbReference>
<dbReference type="InterPro" id="IPR009614">
    <property type="entry name" value="YoeB_toxin"/>
</dbReference>
<dbReference type="AlphaFoldDB" id="D0GLL5"/>
<comment type="similarity">
    <text evidence="1">Belongs to the YoeB family.</text>
</comment>
<keyword evidence="2" id="KW-1277">Toxin-antitoxin system</keyword>
<proteinExistence type="inferred from homology"/>
<protein>
    <recommendedName>
        <fullName evidence="6">Putative mRNA interferase YoeB</fullName>
    </recommendedName>
</protein>
<dbReference type="GO" id="GO:0004519">
    <property type="term" value="F:endonuclease activity"/>
    <property type="evidence" value="ECO:0007669"/>
    <property type="project" value="UniProtKB-KW"/>
</dbReference>
<keyword evidence="8" id="KW-1185">Reference proteome</keyword>
<dbReference type="Pfam" id="PF06769">
    <property type="entry name" value="YoeB_toxin"/>
    <property type="match status" value="1"/>
</dbReference>
<dbReference type="PANTHER" id="PTHR38039:SF1">
    <property type="entry name" value="TOXIN YOEB"/>
    <property type="match status" value="1"/>
</dbReference>